<evidence type="ECO:0000313" key="1">
    <source>
        <dbReference type="EMBL" id="RAK93304.1"/>
    </source>
</evidence>
<name>A0ACD1IRR6_9EURO</name>
<dbReference type="EMBL" id="KZ824537">
    <property type="protein sequence ID" value="RAK93304.1"/>
    <property type="molecule type" value="Genomic_DNA"/>
</dbReference>
<organism evidence="1 2">
    <name type="scientific">Aspergillus costaricaensis CBS 115574</name>
    <dbReference type="NCBI Taxonomy" id="1448317"/>
    <lineage>
        <taxon>Eukaryota</taxon>
        <taxon>Fungi</taxon>
        <taxon>Dikarya</taxon>
        <taxon>Ascomycota</taxon>
        <taxon>Pezizomycotina</taxon>
        <taxon>Eurotiomycetes</taxon>
        <taxon>Eurotiomycetidae</taxon>
        <taxon>Eurotiales</taxon>
        <taxon>Aspergillaceae</taxon>
        <taxon>Aspergillus</taxon>
        <taxon>Aspergillus subgen. Circumdati</taxon>
    </lineage>
</organism>
<gene>
    <name evidence="1" type="ORF">BO79DRAFT_45016</name>
</gene>
<proteinExistence type="predicted"/>
<accession>A0ACD1IRR6</accession>
<reference evidence="1" key="1">
    <citation type="submission" date="2018-02" db="EMBL/GenBank/DDBJ databases">
        <title>The genomes of Aspergillus section Nigri reveals drivers in fungal speciation.</title>
        <authorList>
            <consortium name="DOE Joint Genome Institute"/>
            <person name="Vesth T.C."/>
            <person name="Nybo J."/>
            <person name="Theobald S."/>
            <person name="Brandl J."/>
            <person name="Frisvad J.C."/>
            <person name="Nielsen K.F."/>
            <person name="Lyhne E.K."/>
            <person name="Kogle M.E."/>
            <person name="Kuo A."/>
            <person name="Riley R."/>
            <person name="Clum A."/>
            <person name="Nolan M."/>
            <person name="Lipzen A."/>
            <person name="Salamov A."/>
            <person name="Henrissat B."/>
            <person name="Wiebenga A."/>
            <person name="De vries R.P."/>
            <person name="Grigoriev I.V."/>
            <person name="Mortensen U.H."/>
            <person name="Andersen M.R."/>
            <person name="Baker S.E."/>
        </authorList>
    </citation>
    <scope>NUCLEOTIDE SEQUENCE</scope>
    <source>
        <strain evidence="1">CBS 115574</strain>
    </source>
</reference>
<dbReference type="Proteomes" id="UP000249748">
    <property type="component" value="Unassembled WGS sequence"/>
</dbReference>
<keyword evidence="2" id="KW-1185">Reference proteome</keyword>
<sequence length="91" mass="10631">MALMRSPPPVALYIAYTLYLPIAPPRHPDIIPTHPPHDREDYLYPARFDDCYTTLRRKERQRNERKEMENVTIPIYLFTPATTTTLATTVS</sequence>
<evidence type="ECO:0000313" key="2">
    <source>
        <dbReference type="Proteomes" id="UP000249748"/>
    </source>
</evidence>
<protein>
    <submittedName>
        <fullName evidence="1">Uncharacterized protein</fullName>
    </submittedName>
</protein>